<protein>
    <submittedName>
        <fullName evidence="3">Uncharacterized protein</fullName>
    </submittedName>
</protein>
<dbReference type="Proteomes" id="UP000516437">
    <property type="component" value="Unassembled WGS sequence"/>
</dbReference>
<comment type="caution">
    <text evidence="3">The sequence shown here is derived from an EMBL/GenBank/DDBJ whole genome shotgun (WGS) entry which is preliminary data.</text>
</comment>
<evidence type="ECO:0000313" key="3">
    <source>
        <dbReference type="EMBL" id="KAB1199721.1"/>
    </source>
</evidence>
<keyword evidence="4" id="KW-1185">Reference proteome</keyword>
<feature type="compositionally biased region" description="Low complexity" evidence="2">
    <location>
        <begin position="91"/>
        <end position="101"/>
    </location>
</feature>
<name>A0A6A1UHH7_9ROSI</name>
<dbReference type="AlphaFoldDB" id="A0A6A1UHH7"/>
<gene>
    <name evidence="3" type="ORF">CJ030_MR0G015023</name>
</gene>
<accession>A0A6A1UHH7</accession>
<organism evidence="3 4">
    <name type="scientific">Morella rubra</name>
    <name type="common">Chinese bayberry</name>
    <dbReference type="NCBI Taxonomy" id="262757"/>
    <lineage>
        <taxon>Eukaryota</taxon>
        <taxon>Viridiplantae</taxon>
        <taxon>Streptophyta</taxon>
        <taxon>Embryophyta</taxon>
        <taxon>Tracheophyta</taxon>
        <taxon>Spermatophyta</taxon>
        <taxon>Magnoliopsida</taxon>
        <taxon>eudicotyledons</taxon>
        <taxon>Gunneridae</taxon>
        <taxon>Pentapetalae</taxon>
        <taxon>rosids</taxon>
        <taxon>fabids</taxon>
        <taxon>Fagales</taxon>
        <taxon>Myricaceae</taxon>
        <taxon>Morella</taxon>
    </lineage>
</organism>
<sequence>MVELLPFVKAVGGSSIVTPSSSSDNMKILKEVTAPTGASIGRPWTRLHTRLALTNEEEKEESREPLVRKARKRARRSLEQSSSKHRGSVGGSSSSSEGKSSFELPEATIAVKRQNRVVGSFGKPTESQRQSGGAGPSAYPIESPELPPSPTAFSGSTTSTRPRREGLMKDKELMELAGNVATDKSLREGAARDCLLTSKRGDNLQLQLAEAQDDVRDYKRRLWQLQHELQVAETGLIAVWSAGFYYSFDTLVEIAKEKFPGVDLSDLKVEDYADDAGGEVGSPLAEETLEVELGGATPEVVVEKGETSGTVPVPLIANLPSPVLEISLANPTTVDTSLASID</sequence>
<evidence type="ECO:0000313" key="4">
    <source>
        <dbReference type="Proteomes" id="UP000516437"/>
    </source>
</evidence>
<reference evidence="3 4" key="1">
    <citation type="journal article" date="2019" name="Plant Biotechnol. J.">
        <title>The red bayberry genome and genetic basis of sex determination.</title>
        <authorList>
            <person name="Jia H.M."/>
            <person name="Jia H.J."/>
            <person name="Cai Q.L."/>
            <person name="Wang Y."/>
            <person name="Zhao H.B."/>
            <person name="Yang W.F."/>
            <person name="Wang G.Y."/>
            <person name="Li Y.H."/>
            <person name="Zhan D.L."/>
            <person name="Shen Y.T."/>
            <person name="Niu Q.F."/>
            <person name="Chang L."/>
            <person name="Qiu J."/>
            <person name="Zhao L."/>
            <person name="Xie H.B."/>
            <person name="Fu W.Y."/>
            <person name="Jin J."/>
            <person name="Li X.W."/>
            <person name="Jiao Y."/>
            <person name="Zhou C.C."/>
            <person name="Tu T."/>
            <person name="Chai C.Y."/>
            <person name="Gao J.L."/>
            <person name="Fan L.J."/>
            <person name="van de Weg E."/>
            <person name="Wang J.Y."/>
            <person name="Gao Z.S."/>
        </authorList>
    </citation>
    <scope>NUCLEOTIDE SEQUENCE [LARGE SCALE GENOMIC DNA]</scope>
    <source>
        <tissue evidence="3">Leaves</tissue>
    </source>
</reference>
<proteinExistence type="predicted"/>
<evidence type="ECO:0000256" key="2">
    <source>
        <dbReference type="SAM" id="MobiDB-lite"/>
    </source>
</evidence>
<keyword evidence="1" id="KW-0175">Coiled coil</keyword>
<evidence type="ECO:0000256" key="1">
    <source>
        <dbReference type="SAM" id="Coils"/>
    </source>
</evidence>
<feature type="compositionally biased region" description="Polar residues" evidence="2">
    <location>
        <begin position="151"/>
        <end position="160"/>
    </location>
</feature>
<feature type="coiled-coil region" evidence="1">
    <location>
        <begin position="201"/>
        <end position="228"/>
    </location>
</feature>
<dbReference type="EMBL" id="RXIC02000422">
    <property type="protein sequence ID" value="KAB1199721.1"/>
    <property type="molecule type" value="Genomic_DNA"/>
</dbReference>
<feature type="region of interest" description="Disordered" evidence="2">
    <location>
        <begin position="55"/>
        <end position="166"/>
    </location>
</feature>